<evidence type="ECO:0000313" key="2">
    <source>
        <dbReference type="Proteomes" id="UP000828390"/>
    </source>
</evidence>
<organism evidence="1 2">
    <name type="scientific">Dreissena polymorpha</name>
    <name type="common">Zebra mussel</name>
    <name type="synonym">Mytilus polymorpha</name>
    <dbReference type="NCBI Taxonomy" id="45954"/>
    <lineage>
        <taxon>Eukaryota</taxon>
        <taxon>Metazoa</taxon>
        <taxon>Spiralia</taxon>
        <taxon>Lophotrochozoa</taxon>
        <taxon>Mollusca</taxon>
        <taxon>Bivalvia</taxon>
        <taxon>Autobranchia</taxon>
        <taxon>Heteroconchia</taxon>
        <taxon>Euheterodonta</taxon>
        <taxon>Imparidentia</taxon>
        <taxon>Neoheterodontei</taxon>
        <taxon>Myida</taxon>
        <taxon>Dreissenoidea</taxon>
        <taxon>Dreissenidae</taxon>
        <taxon>Dreissena</taxon>
    </lineage>
</organism>
<dbReference type="Proteomes" id="UP000828390">
    <property type="component" value="Unassembled WGS sequence"/>
</dbReference>
<gene>
    <name evidence="1" type="ORF">DPMN_134388</name>
</gene>
<keyword evidence="2" id="KW-1185">Reference proteome</keyword>
<evidence type="ECO:0000313" key="1">
    <source>
        <dbReference type="EMBL" id="KAH3806074.1"/>
    </source>
</evidence>
<name>A0A9D4JDS6_DREPO</name>
<comment type="caution">
    <text evidence="1">The sequence shown here is derived from an EMBL/GenBank/DDBJ whole genome shotgun (WGS) entry which is preliminary data.</text>
</comment>
<dbReference type="AlphaFoldDB" id="A0A9D4JDS6"/>
<dbReference type="EMBL" id="JAIWYP010000006">
    <property type="protein sequence ID" value="KAH3806074.1"/>
    <property type="molecule type" value="Genomic_DNA"/>
</dbReference>
<protein>
    <submittedName>
        <fullName evidence="1">Uncharacterized protein</fullName>
    </submittedName>
</protein>
<accession>A0A9D4JDS6</accession>
<proteinExistence type="predicted"/>
<sequence>MKLLLDNKNSHKIGKVSQLVADTDVCQSIDFIQQLMKKIKSLDRKYEDLKKEGYADRNMINDRATIIT</sequence>
<reference evidence="1" key="2">
    <citation type="submission" date="2020-11" db="EMBL/GenBank/DDBJ databases">
        <authorList>
            <person name="McCartney M.A."/>
            <person name="Auch B."/>
            <person name="Kono T."/>
            <person name="Mallez S."/>
            <person name="Becker A."/>
            <person name="Gohl D.M."/>
            <person name="Silverstein K.A.T."/>
            <person name="Koren S."/>
            <person name="Bechman K.B."/>
            <person name="Herman A."/>
            <person name="Abrahante J.E."/>
            <person name="Garbe J."/>
        </authorList>
    </citation>
    <scope>NUCLEOTIDE SEQUENCE</scope>
    <source>
        <strain evidence="1">Duluth1</strain>
        <tissue evidence="1">Whole animal</tissue>
    </source>
</reference>
<reference evidence="1" key="1">
    <citation type="journal article" date="2019" name="bioRxiv">
        <title>The Genome of the Zebra Mussel, Dreissena polymorpha: A Resource for Invasive Species Research.</title>
        <authorList>
            <person name="McCartney M.A."/>
            <person name="Auch B."/>
            <person name="Kono T."/>
            <person name="Mallez S."/>
            <person name="Zhang Y."/>
            <person name="Obille A."/>
            <person name="Becker A."/>
            <person name="Abrahante J.E."/>
            <person name="Garbe J."/>
            <person name="Badalamenti J.P."/>
            <person name="Herman A."/>
            <person name="Mangelson H."/>
            <person name="Liachko I."/>
            <person name="Sullivan S."/>
            <person name="Sone E.D."/>
            <person name="Koren S."/>
            <person name="Silverstein K.A.T."/>
            <person name="Beckman K.B."/>
            <person name="Gohl D.M."/>
        </authorList>
    </citation>
    <scope>NUCLEOTIDE SEQUENCE</scope>
    <source>
        <strain evidence="1">Duluth1</strain>
        <tissue evidence="1">Whole animal</tissue>
    </source>
</reference>